<dbReference type="EMBL" id="ML978067">
    <property type="protein sequence ID" value="KAF2019983.1"/>
    <property type="molecule type" value="Genomic_DNA"/>
</dbReference>
<accession>A0A6A5Y461</accession>
<dbReference type="GeneID" id="54288277"/>
<dbReference type="RefSeq" id="XP_033388322.1">
    <property type="nucleotide sequence ID" value="XM_033530880.1"/>
</dbReference>
<evidence type="ECO:0000313" key="2">
    <source>
        <dbReference type="Proteomes" id="UP000799778"/>
    </source>
</evidence>
<organism evidence="1 2">
    <name type="scientific">Aaosphaeria arxii CBS 175.79</name>
    <dbReference type="NCBI Taxonomy" id="1450172"/>
    <lineage>
        <taxon>Eukaryota</taxon>
        <taxon>Fungi</taxon>
        <taxon>Dikarya</taxon>
        <taxon>Ascomycota</taxon>
        <taxon>Pezizomycotina</taxon>
        <taxon>Dothideomycetes</taxon>
        <taxon>Pleosporomycetidae</taxon>
        <taxon>Pleosporales</taxon>
        <taxon>Pleosporales incertae sedis</taxon>
        <taxon>Aaosphaeria</taxon>
    </lineage>
</organism>
<evidence type="ECO:0000313" key="1">
    <source>
        <dbReference type="EMBL" id="KAF2019983.1"/>
    </source>
</evidence>
<sequence>MKDISHSTVFLFKHAEIGLPFSISRSHSRQEAKYRKPLIAVEPRLTEQAITPGASVVSIPYGPFTTQPRSLRPEETLFDIQKPCTDCYIVAIHALIEDAINGTELLLDSGIWLHHIILFNPTRPDLVCPQMGERFYGGGNERWTRRWNSIGPWGYKIDQNDAWDSVVELMNDGQAEKTVNIVVRYEVVPADSEEGREYRGIRAVWLDVTGCGRGEVEVKSESEAFEYSTPNWESPISGQLVDVGGHMHDGGLNMTAYRNGDPICSSVQLYNNQASIQHIVAAGMCKNGGEIHKGDVLWADAKYDPSIHQLVFHNGKPDPVMGSMGVYIGL</sequence>
<keyword evidence="2" id="KW-1185">Reference proteome</keyword>
<gene>
    <name evidence="1" type="ORF">BU24DRAFT_448354</name>
</gene>
<dbReference type="AlphaFoldDB" id="A0A6A5Y461"/>
<protein>
    <submittedName>
        <fullName evidence="1">Uncharacterized protein</fullName>
    </submittedName>
</protein>
<reference evidence="1" key="1">
    <citation type="journal article" date="2020" name="Stud. Mycol.">
        <title>101 Dothideomycetes genomes: a test case for predicting lifestyles and emergence of pathogens.</title>
        <authorList>
            <person name="Haridas S."/>
            <person name="Albert R."/>
            <person name="Binder M."/>
            <person name="Bloem J."/>
            <person name="Labutti K."/>
            <person name="Salamov A."/>
            <person name="Andreopoulos B."/>
            <person name="Baker S."/>
            <person name="Barry K."/>
            <person name="Bills G."/>
            <person name="Bluhm B."/>
            <person name="Cannon C."/>
            <person name="Castanera R."/>
            <person name="Culley D."/>
            <person name="Daum C."/>
            <person name="Ezra D."/>
            <person name="Gonzalez J."/>
            <person name="Henrissat B."/>
            <person name="Kuo A."/>
            <person name="Liang C."/>
            <person name="Lipzen A."/>
            <person name="Lutzoni F."/>
            <person name="Magnuson J."/>
            <person name="Mondo S."/>
            <person name="Nolan M."/>
            <person name="Ohm R."/>
            <person name="Pangilinan J."/>
            <person name="Park H.-J."/>
            <person name="Ramirez L."/>
            <person name="Alfaro M."/>
            <person name="Sun H."/>
            <person name="Tritt A."/>
            <person name="Yoshinaga Y."/>
            <person name="Zwiers L.-H."/>
            <person name="Turgeon B."/>
            <person name="Goodwin S."/>
            <person name="Spatafora J."/>
            <person name="Crous P."/>
            <person name="Grigoriev I."/>
        </authorList>
    </citation>
    <scope>NUCLEOTIDE SEQUENCE</scope>
    <source>
        <strain evidence="1">CBS 175.79</strain>
    </source>
</reference>
<dbReference type="Proteomes" id="UP000799778">
    <property type="component" value="Unassembled WGS sequence"/>
</dbReference>
<proteinExistence type="predicted"/>
<dbReference type="OrthoDB" id="4142625at2759"/>
<name>A0A6A5Y461_9PLEO</name>